<name>A0A558D978_9GAMM</name>
<gene>
    <name evidence="2" type="ORF">FHK82_05810</name>
</gene>
<keyword evidence="1" id="KW-1133">Transmembrane helix</keyword>
<dbReference type="EMBL" id="VMRY01000014">
    <property type="protein sequence ID" value="TVT57516.1"/>
    <property type="molecule type" value="Genomic_DNA"/>
</dbReference>
<dbReference type="Proteomes" id="UP000317355">
    <property type="component" value="Unassembled WGS sequence"/>
</dbReference>
<reference evidence="2 3" key="1">
    <citation type="submission" date="2019-07" db="EMBL/GenBank/DDBJ databases">
        <title>The pathways for chlorine oxyanion respiration interact through the shared metabolite chlorate.</title>
        <authorList>
            <person name="Barnum T.P."/>
            <person name="Cheng Y."/>
            <person name="Hill K.A."/>
            <person name="Lucas L.N."/>
            <person name="Carlson H.K."/>
            <person name="Coates J.D."/>
        </authorList>
    </citation>
    <scope>NUCLEOTIDE SEQUENCE [LARGE SCALE GENOMIC DNA]</scope>
    <source>
        <strain evidence="2">BK-3</strain>
    </source>
</reference>
<accession>A0A558D978</accession>
<evidence type="ECO:0000313" key="2">
    <source>
        <dbReference type="EMBL" id="TVT57516.1"/>
    </source>
</evidence>
<comment type="caution">
    <text evidence="2">The sequence shown here is derived from an EMBL/GenBank/DDBJ whole genome shotgun (WGS) entry which is preliminary data.</text>
</comment>
<feature type="transmembrane region" description="Helical" evidence="1">
    <location>
        <begin position="45"/>
        <end position="66"/>
    </location>
</feature>
<organism evidence="2 3">
    <name type="scientific">Sedimenticola thiotaurini</name>
    <dbReference type="NCBI Taxonomy" id="1543721"/>
    <lineage>
        <taxon>Bacteria</taxon>
        <taxon>Pseudomonadati</taxon>
        <taxon>Pseudomonadota</taxon>
        <taxon>Gammaproteobacteria</taxon>
        <taxon>Chromatiales</taxon>
        <taxon>Sedimenticolaceae</taxon>
        <taxon>Sedimenticola</taxon>
    </lineage>
</organism>
<evidence type="ECO:0000313" key="3">
    <source>
        <dbReference type="Proteomes" id="UP000317355"/>
    </source>
</evidence>
<protein>
    <recommendedName>
        <fullName evidence="4">PEP-CTERM sorting domain-containing protein</fullName>
    </recommendedName>
</protein>
<evidence type="ECO:0008006" key="4">
    <source>
        <dbReference type="Google" id="ProtNLM"/>
    </source>
</evidence>
<proteinExistence type="predicted"/>
<keyword evidence="1" id="KW-0472">Membrane</keyword>
<evidence type="ECO:0000256" key="1">
    <source>
        <dbReference type="SAM" id="Phobius"/>
    </source>
</evidence>
<sequence>MASKIISNTNNLTELSVEQITEARVTGCTPAIHLKVCHRYLLPSLLFALGALLSASALATPIHLLFERDADGQAGNELAVVSYPDLPSLISSTSSFTQFTQVDVSSAFSVGGITFDGSAYRTLFERDADGQAGNELAVVSYPSFADLIGSTNSFTQFTQVDVSSAFSVSGFYSDPPENQNVSEPVTLSLLVLGLLTIGLDSRVRKRLII</sequence>
<dbReference type="AlphaFoldDB" id="A0A558D978"/>
<keyword evidence="1" id="KW-0812">Transmembrane</keyword>